<reference evidence="2 3" key="1">
    <citation type="submission" date="2009-02" db="EMBL/GenBank/DDBJ databases">
        <title>Sequencing of the draft genome and assembly of Dethiobacter alkaliphilus AHT 1.</title>
        <authorList>
            <consortium name="US DOE Joint Genome Institute (JGI-PGF)"/>
            <person name="Lucas S."/>
            <person name="Copeland A."/>
            <person name="Lapidus A."/>
            <person name="Glavina del Rio T."/>
            <person name="Dalin E."/>
            <person name="Tice H."/>
            <person name="Bruce D."/>
            <person name="Goodwin L."/>
            <person name="Pitluck S."/>
            <person name="Larimer F."/>
            <person name="Land M.L."/>
            <person name="Hauser L."/>
            <person name="Muyzer G."/>
        </authorList>
    </citation>
    <scope>NUCLEOTIDE SEQUENCE [LARGE SCALE GENOMIC DNA]</scope>
    <source>
        <strain evidence="2 3">AHT 1</strain>
    </source>
</reference>
<comment type="similarity">
    <text evidence="1">Belongs to the UPF0749 family.</text>
</comment>
<keyword evidence="3" id="KW-1185">Reference proteome</keyword>
<dbReference type="STRING" id="555088.DealDRAFT_3121"/>
<dbReference type="EMBL" id="ACJM01000029">
    <property type="protein sequence ID" value="EEG76014.1"/>
    <property type="molecule type" value="Genomic_DNA"/>
</dbReference>
<protein>
    <submittedName>
        <fullName evidence="2">Uncharacterized protein</fullName>
    </submittedName>
</protein>
<dbReference type="AlphaFoldDB" id="C0GKW2"/>
<dbReference type="Proteomes" id="UP000006443">
    <property type="component" value="Unassembled WGS sequence"/>
</dbReference>
<evidence type="ECO:0000313" key="3">
    <source>
        <dbReference type="Proteomes" id="UP000006443"/>
    </source>
</evidence>
<sequence>MNPVVIRAVGDPEVLASGLEIIRITLEVSRDLEIEIEKVDNLTLPAY</sequence>
<proteinExistence type="inferred from homology"/>
<organism evidence="2 3">
    <name type="scientific">Dethiobacter alkaliphilus AHT 1</name>
    <dbReference type="NCBI Taxonomy" id="555088"/>
    <lineage>
        <taxon>Bacteria</taxon>
        <taxon>Bacillati</taxon>
        <taxon>Bacillota</taxon>
        <taxon>Dethiobacteria</taxon>
        <taxon>Dethiobacterales</taxon>
        <taxon>Dethiobacteraceae</taxon>
        <taxon>Dethiobacter</taxon>
    </lineage>
</organism>
<dbReference type="Pfam" id="PF05949">
    <property type="entry name" value="DUF881"/>
    <property type="match status" value="1"/>
</dbReference>
<comment type="caution">
    <text evidence="2">The sequence shown here is derived from an EMBL/GenBank/DDBJ whole genome shotgun (WGS) entry which is preliminary data.</text>
</comment>
<evidence type="ECO:0000313" key="2">
    <source>
        <dbReference type="EMBL" id="EEG76014.1"/>
    </source>
</evidence>
<dbReference type="Gene3D" id="3.30.70.1880">
    <property type="entry name" value="Protein of unknown function DUF881"/>
    <property type="match status" value="1"/>
</dbReference>
<accession>C0GKW2</accession>
<name>C0GKW2_DETAL</name>
<gene>
    <name evidence="2" type="ORF">DealDRAFT_3121</name>
</gene>
<evidence type="ECO:0000256" key="1">
    <source>
        <dbReference type="ARBA" id="ARBA00009108"/>
    </source>
</evidence>
<dbReference type="InterPro" id="IPR010273">
    <property type="entry name" value="DUF881"/>
</dbReference>